<dbReference type="GO" id="GO:0052621">
    <property type="term" value="F:diguanylate cyclase activity"/>
    <property type="evidence" value="ECO:0007669"/>
    <property type="project" value="UniProtKB-EC"/>
</dbReference>
<dbReference type="GO" id="GO:1902201">
    <property type="term" value="P:negative regulation of bacterial-type flagellum-dependent cell motility"/>
    <property type="evidence" value="ECO:0007669"/>
    <property type="project" value="TreeGrafter"/>
</dbReference>
<dbReference type="InterPro" id="IPR043128">
    <property type="entry name" value="Rev_trsase/Diguanyl_cyclase"/>
</dbReference>
<dbReference type="InterPro" id="IPR050469">
    <property type="entry name" value="Diguanylate_Cyclase"/>
</dbReference>
<evidence type="ECO:0000313" key="6">
    <source>
        <dbReference type="Proteomes" id="UP000215086"/>
    </source>
</evidence>
<evidence type="ECO:0000313" key="5">
    <source>
        <dbReference type="EMBL" id="ASV73634.1"/>
    </source>
</evidence>
<proteinExistence type="predicted"/>
<dbReference type="PROSITE" id="PS50887">
    <property type="entry name" value="GGDEF"/>
    <property type="match status" value="1"/>
</dbReference>
<keyword evidence="6" id="KW-1185">Reference proteome</keyword>
<organism evidence="5 6">
    <name type="scientific">Thermogutta terrifontis</name>
    <dbReference type="NCBI Taxonomy" id="1331910"/>
    <lineage>
        <taxon>Bacteria</taxon>
        <taxon>Pseudomonadati</taxon>
        <taxon>Planctomycetota</taxon>
        <taxon>Planctomycetia</taxon>
        <taxon>Pirellulales</taxon>
        <taxon>Thermoguttaceae</taxon>
        <taxon>Thermogutta</taxon>
    </lineage>
</organism>
<dbReference type="OrthoDB" id="270531at2"/>
<dbReference type="InterPro" id="IPR029787">
    <property type="entry name" value="Nucleotide_cyclase"/>
</dbReference>
<dbReference type="Proteomes" id="UP000215086">
    <property type="component" value="Chromosome"/>
</dbReference>
<dbReference type="PANTHER" id="PTHR45138">
    <property type="entry name" value="REGULATORY COMPONENTS OF SENSORY TRANSDUCTION SYSTEM"/>
    <property type="match status" value="1"/>
</dbReference>
<dbReference type="GO" id="GO:0043709">
    <property type="term" value="P:cell adhesion involved in single-species biofilm formation"/>
    <property type="evidence" value="ECO:0007669"/>
    <property type="project" value="TreeGrafter"/>
</dbReference>
<gene>
    <name evidence="5" type="ORF">THTE_1032</name>
</gene>
<dbReference type="RefSeq" id="WP_095414171.1">
    <property type="nucleotide sequence ID" value="NZ_CP018477.1"/>
</dbReference>
<reference evidence="5 6" key="1">
    <citation type="journal article" name="Front. Microbiol.">
        <title>Sugar Metabolism of the First Thermophilic Planctomycete Thermogutta terrifontis: Comparative Genomic and Transcriptomic Approaches.</title>
        <authorList>
            <person name="Elcheninov A.G."/>
            <person name="Menzel P."/>
            <person name="Gudbergsdottir S.R."/>
            <person name="Slesarev A.I."/>
            <person name="Kadnikov V.V."/>
            <person name="Krogh A."/>
            <person name="Bonch-Osmolovskaya E.A."/>
            <person name="Peng X."/>
            <person name="Kublanov I.V."/>
        </authorList>
    </citation>
    <scope>NUCLEOTIDE SEQUENCE [LARGE SCALE GENOMIC DNA]</scope>
    <source>
        <strain evidence="5 6">R1</strain>
    </source>
</reference>
<dbReference type="Pfam" id="PF00990">
    <property type="entry name" value="GGDEF"/>
    <property type="match status" value="1"/>
</dbReference>
<dbReference type="SUPFAM" id="SSF55073">
    <property type="entry name" value="Nucleotide cyclase"/>
    <property type="match status" value="1"/>
</dbReference>
<accession>A0A286RCE5</accession>
<comment type="catalytic activity">
    <reaction evidence="2">
        <text>2 GTP = 3',3'-c-di-GMP + 2 diphosphate</text>
        <dbReference type="Rhea" id="RHEA:24898"/>
        <dbReference type="ChEBI" id="CHEBI:33019"/>
        <dbReference type="ChEBI" id="CHEBI:37565"/>
        <dbReference type="ChEBI" id="CHEBI:58805"/>
        <dbReference type="EC" id="2.7.7.65"/>
    </reaction>
</comment>
<dbReference type="AlphaFoldDB" id="A0A286RCE5"/>
<dbReference type="KEGG" id="ttf:THTE_1032"/>
<evidence type="ECO:0000256" key="2">
    <source>
        <dbReference type="ARBA" id="ARBA00034247"/>
    </source>
</evidence>
<feature type="compositionally biased region" description="Polar residues" evidence="3">
    <location>
        <begin position="39"/>
        <end position="54"/>
    </location>
</feature>
<name>A0A286RCE5_9BACT</name>
<dbReference type="NCBIfam" id="TIGR00254">
    <property type="entry name" value="GGDEF"/>
    <property type="match status" value="1"/>
</dbReference>
<feature type="compositionally biased region" description="Acidic residues" evidence="3">
    <location>
        <begin position="106"/>
        <end position="123"/>
    </location>
</feature>
<dbReference type="SMART" id="SM00267">
    <property type="entry name" value="GGDEF"/>
    <property type="match status" value="1"/>
</dbReference>
<dbReference type="GO" id="GO:0005886">
    <property type="term" value="C:plasma membrane"/>
    <property type="evidence" value="ECO:0007669"/>
    <property type="project" value="TreeGrafter"/>
</dbReference>
<dbReference type="EMBL" id="CP018477">
    <property type="protein sequence ID" value="ASV73634.1"/>
    <property type="molecule type" value="Genomic_DNA"/>
</dbReference>
<feature type="compositionally biased region" description="Polar residues" evidence="3">
    <location>
        <begin position="126"/>
        <end position="142"/>
    </location>
</feature>
<protein>
    <recommendedName>
        <fullName evidence="1">diguanylate cyclase</fullName>
        <ecNumber evidence="1">2.7.7.65</ecNumber>
    </recommendedName>
</protein>
<evidence type="ECO:0000256" key="3">
    <source>
        <dbReference type="SAM" id="MobiDB-lite"/>
    </source>
</evidence>
<evidence type="ECO:0000259" key="4">
    <source>
        <dbReference type="PROSITE" id="PS50887"/>
    </source>
</evidence>
<dbReference type="PANTHER" id="PTHR45138:SF9">
    <property type="entry name" value="DIGUANYLATE CYCLASE DGCM-RELATED"/>
    <property type="match status" value="1"/>
</dbReference>
<feature type="region of interest" description="Disordered" evidence="3">
    <location>
        <begin position="39"/>
        <end position="194"/>
    </location>
</feature>
<evidence type="ECO:0000256" key="1">
    <source>
        <dbReference type="ARBA" id="ARBA00012528"/>
    </source>
</evidence>
<sequence length="537" mass="58583">MMSLWLSFIVMAALNLALGVATAIYFRRYIDVVRAAAKNSDNGRLASETQTTRDGLTPKPADPGDPSSATEKKPPVESAAETFPGQPEDGGIPATNRGKTDRETQDSEIPETSPEEEPVADDETPTRQATSRSVTNDVPDTSDTPETEDGVPPNGTTETEEADLSSVAPSAERVASSERETDIPPGSEPSSSPVLKLLQQTDRVIDQLRQLHDQLFSHSPTDREALAALLSGVEPTVEELVGQYHQVLPNIVSASSSSPPEEILSHLHQQVLALQQAEIRLTSIDLRGDFNATVKEIQAECSHLMGSAHGFRDALEAVYAHETANSDSPPALTSPLCYDRLTGVFNRVGLERFLQTHTLGRLARERLTAVLFDLDQFARINQRFGHRLGDQTLAAVAKVFQQTSLRHATWVRYGGDQFLLLLRETDVRQGVQQAEHFRQQFEVAQFAIGGDTVHLTLSAAVTELRSDDTPTAMFLRLLETLREAKRAGGNRTFVHNGQSAAPVVPPNLRVEEQTYQVSASITAAEQAAAVEEAFRRG</sequence>
<feature type="domain" description="GGDEF" evidence="4">
    <location>
        <begin position="365"/>
        <end position="497"/>
    </location>
</feature>
<dbReference type="EC" id="2.7.7.65" evidence="1"/>
<dbReference type="CDD" id="cd01949">
    <property type="entry name" value="GGDEF"/>
    <property type="match status" value="1"/>
</dbReference>
<dbReference type="Gene3D" id="3.30.70.270">
    <property type="match status" value="1"/>
</dbReference>
<dbReference type="InterPro" id="IPR000160">
    <property type="entry name" value="GGDEF_dom"/>
</dbReference>